<dbReference type="Proteomes" id="UP001156102">
    <property type="component" value="Unassembled WGS sequence"/>
</dbReference>
<comment type="caution">
    <text evidence="5">The sequence shown here is derived from an EMBL/GenBank/DDBJ whole genome shotgun (WGS) entry which is preliminary data.</text>
</comment>
<evidence type="ECO:0000313" key="5">
    <source>
        <dbReference type="EMBL" id="MCP8968269.1"/>
    </source>
</evidence>
<dbReference type="GO" id="GO:1901982">
    <property type="term" value="F:maltose binding"/>
    <property type="evidence" value="ECO:0007669"/>
    <property type="project" value="TreeGrafter"/>
</dbReference>
<feature type="signal peptide" evidence="4">
    <location>
        <begin position="1"/>
        <end position="16"/>
    </location>
</feature>
<dbReference type="PANTHER" id="PTHR30061">
    <property type="entry name" value="MALTOSE-BINDING PERIPLASMIC PROTEIN"/>
    <property type="match status" value="1"/>
</dbReference>
<evidence type="ECO:0000256" key="2">
    <source>
        <dbReference type="ARBA" id="ARBA00022448"/>
    </source>
</evidence>
<keyword evidence="2" id="KW-0813">Transport</keyword>
<evidence type="ECO:0000256" key="3">
    <source>
        <dbReference type="ARBA" id="ARBA00022729"/>
    </source>
</evidence>
<protein>
    <submittedName>
        <fullName evidence="5">Extracellular solute-binding protein</fullName>
    </submittedName>
</protein>
<evidence type="ECO:0000256" key="1">
    <source>
        <dbReference type="ARBA" id="ARBA00008520"/>
    </source>
</evidence>
<dbReference type="GO" id="GO:0055052">
    <property type="term" value="C:ATP-binding cassette (ABC) transporter complex, substrate-binding subunit-containing"/>
    <property type="evidence" value="ECO:0007669"/>
    <property type="project" value="TreeGrafter"/>
</dbReference>
<keyword evidence="6" id="KW-1185">Reference proteome</keyword>
<dbReference type="InterPro" id="IPR006059">
    <property type="entry name" value="SBP"/>
</dbReference>
<dbReference type="GO" id="GO:0042956">
    <property type="term" value="P:maltodextrin transmembrane transport"/>
    <property type="evidence" value="ECO:0007669"/>
    <property type="project" value="TreeGrafter"/>
</dbReference>
<dbReference type="Gene3D" id="3.40.190.10">
    <property type="entry name" value="Periplasmic binding protein-like II"/>
    <property type="match status" value="2"/>
</dbReference>
<name>A0AA41X7U8_9BACI</name>
<organism evidence="5 6">
    <name type="scientific">Ectobacillus ponti</name>
    <dbReference type="NCBI Taxonomy" id="2961894"/>
    <lineage>
        <taxon>Bacteria</taxon>
        <taxon>Bacillati</taxon>
        <taxon>Bacillota</taxon>
        <taxon>Bacilli</taxon>
        <taxon>Bacillales</taxon>
        <taxon>Bacillaceae</taxon>
        <taxon>Ectobacillus</taxon>
    </lineage>
</organism>
<evidence type="ECO:0000256" key="4">
    <source>
        <dbReference type="SAM" id="SignalP"/>
    </source>
</evidence>
<dbReference type="Pfam" id="PF13416">
    <property type="entry name" value="SBP_bac_8"/>
    <property type="match status" value="1"/>
</dbReference>
<dbReference type="EMBL" id="JANCLT010000003">
    <property type="protein sequence ID" value="MCP8968269.1"/>
    <property type="molecule type" value="Genomic_DNA"/>
</dbReference>
<evidence type="ECO:0000313" key="6">
    <source>
        <dbReference type="Proteomes" id="UP001156102"/>
    </source>
</evidence>
<comment type="similarity">
    <text evidence="1">Belongs to the bacterial solute-binding protein 1 family.</text>
</comment>
<dbReference type="AlphaFoldDB" id="A0AA41X7U8"/>
<feature type="chain" id="PRO_5041423857" evidence="4">
    <location>
        <begin position="17"/>
        <end position="421"/>
    </location>
</feature>
<dbReference type="GO" id="GO:0015768">
    <property type="term" value="P:maltose transport"/>
    <property type="evidence" value="ECO:0007669"/>
    <property type="project" value="TreeGrafter"/>
</dbReference>
<dbReference type="RefSeq" id="WP_254758185.1">
    <property type="nucleotide sequence ID" value="NZ_JANCLT010000003.1"/>
</dbReference>
<dbReference type="SUPFAM" id="SSF53850">
    <property type="entry name" value="Periplasmic binding protein-like II"/>
    <property type="match status" value="1"/>
</dbReference>
<keyword evidence="3 4" id="KW-0732">Signal</keyword>
<gene>
    <name evidence="5" type="ORF">NK662_06910</name>
</gene>
<accession>A0AA41X7U8</accession>
<dbReference type="PROSITE" id="PS51257">
    <property type="entry name" value="PROKAR_LIPOPROTEIN"/>
    <property type="match status" value="1"/>
</dbReference>
<reference evidence="5" key="1">
    <citation type="submission" date="2022-07" db="EMBL/GenBank/DDBJ databases">
        <authorList>
            <person name="Li W.-J."/>
            <person name="Deng Q.-Q."/>
        </authorList>
    </citation>
    <scope>NUCLEOTIDE SEQUENCE</scope>
    <source>
        <strain evidence="5">SYSU M60031</strain>
    </source>
</reference>
<sequence>MKKAKALSLVAIPALAAGMLAGCGPKDEGNKTATDNKSASSSKELLVWEDKDKVNGIKDAVAQFEKDNNIKVKIKEIGTTDQVKQLRLDGPAGKGPDVITIPHDQIGGAVTEGLLAELKSDKSVTDKFTESSISAETFQGKLYGLPKATETPVFIYNKKLMPQDQVPKTLEDLYTFSKGFTKDGNYGFLALWDNFYFAEGIMAGYGGYVFENNNGTLDPTKLGLNNAGSVQGAEFITKWYKEGLFPKGIIGEKGGSQLDALFNEGKVAAVMNGPWAFQGYGNAKIDYGVAPMPKLANGQPVKTFMGVKGYHVTSFSKKQDLAQKFIEFITNEENSKKRFEATKEIPPVKTVIDSITDEASKAVAEQSKVAVPMPNIPEMGEVWTPAASALQLMINKGTAPQKALDDAVKQIETNIKTNHKK</sequence>
<dbReference type="PANTHER" id="PTHR30061:SF50">
    <property type="entry name" value="MALTOSE_MALTODEXTRIN-BINDING PERIPLASMIC PROTEIN"/>
    <property type="match status" value="1"/>
</dbReference>
<proteinExistence type="inferred from homology"/>